<reference evidence="2 3" key="1">
    <citation type="submission" date="2017-11" db="EMBL/GenBank/DDBJ databases">
        <title>Draft Genome Sequence of Sporolactobacillus inulinus NBRC 111894 Isolated from Koso, a Japanese Sugar-Vegetable Fermented Beverage.</title>
        <authorList>
            <person name="Chiou T.Y."/>
            <person name="Oshima K."/>
            <person name="Suda W."/>
            <person name="Hattori M."/>
            <person name="Takahashi T."/>
        </authorList>
    </citation>
    <scope>NUCLEOTIDE SEQUENCE [LARGE SCALE GENOMIC DNA]</scope>
    <source>
        <strain evidence="2 3">NBRC111894</strain>
    </source>
</reference>
<dbReference type="Gene3D" id="3.90.1300.10">
    <property type="entry name" value="Amidase signature (AS) domain"/>
    <property type="match status" value="1"/>
</dbReference>
<dbReference type="Pfam" id="PF01425">
    <property type="entry name" value="Amidase"/>
    <property type="match status" value="1"/>
</dbReference>
<organism evidence="2 3">
    <name type="scientific">Sporolactobacillus inulinus</name>
    <dbReference type="NCBI Taxonomy" id="2078"/>
    <lineage>
        <taxon>Bacteria</taxon>
        <taxon>Bacillati</taxon>
        <taxon>Bacillota</taxon>
        <taxon>Bacilli</taxon>
        <taxon>Bacillales</taxon>
        <taxon>Sporolactobacillaceae</taxon>
        <taxon>Sporolactobacillus</taxon>
    </lineage>
</organism>
<proteinExistence type="predicted"/>
<dbReference type="EC" id="6.3.5.6" evidence="2"/>
<dbReference type="Proteomes" id="UP000319716">
    <property type="component" value="Unassembled WGS sequence"/>
</dbReference>
<comment type="caution">
    <text evidence="2">The sequence shown here is derived from an EMBL/GenBank/DDBJ whole genome shotgun (WGS) entry which is preliminary data.</text>
</comment>
<protein>
    <submittedName>
        <fullName evidence="2">Aspartyl-tRNA(Asn) amidotransferase subunit A</fullName>
        <ecNumber evidence="2">6.3.5.6</ecNumber>
    </submittedName>
</protein>
<dbReference type="AlphaFoldDB" id="A0A4Y1ZF11"/>
<keyword evidence="2" id="KW-0436">Ligase</keyword>
<dbReference type="SUPFAM" id="SSF75304">
    <property type="entry name" value="Amidase signature (AS) enzymes"/>
    <property type="match status" value="1"/>
</dbReference>
<evidence type="ECO:0000313" key="3">
    <source>
        <dbReference type="Proteomes" id="UP000319716"/>
    </source>
</evidence>
<accession>A0A4Y1ZF11</accession>
<evidence type="ECO:0000313" key="2">
    <source>
        <dbReference type="EMBL" id="GAY77609.1"/>
    </source>
</evidence>
<keyword evidence="2" id="KW-0808">Transferase</keyword>
<dbReference type="PANTHER" id="PTHR11895">
    <property type="entry name" value="TRANSAMIDASE"/>
    <property type="match status" value="1"/>
</dbReference>
<sequence>MKPTYGRVSRYGLVAFASSLDQAGPITRTVEDNAYLLQAIAGLDRHDSTSADVAVPNYAAALTGDIKGLRVAVPKNTLAKGSTNR</sequence>
<dbReference type="GO" id="GO:0050566">
    <property type="term" value="F:asparaginyl-tRNA synthase (glutamine-hydrolyzing) activity"/>
    <property type="evidence" value="ECO:0007669"/>
    <property type="project" value="UniProtKB-EC"/>
</dbReference>
<feature type="domain" description="Amidase" evidence="1">
    <location>
        <begin position="1"/>
        <end position="77"/>
    </location>
</feature>
<gene>
    <name evidence="2" type="ORF">NBRC111894_3163</name>
</gene>
<evidence type="ECO:0000259" key="1">
    <source>
        <dbReference type="Pfam" id="PF01425"/>
    </source>
</evidence>
<dbReference type="PANTHER" id="PTHR11895:SF151">
    <property type="entry name" value="GLUTAMYL-TRNA(GLN) AMIDOTRANSFERASE SUBUNIT A"/>
    <property type="match status" value="1"/>
</dbReference>
<dbReference type="InterPro" id="IPR023631">
    <property type="entry name" value="Amidase_dom"/>
</dbReference>
<dbReference type="GO" id="GO:0016740">
    <property type="term" value="F:transferase activity"/>
    <property type="evidence" value="ECO:0007669"/>
    <property type="project" value="UniProtKB-KW"/>
</dbReference>
<dbReference type="InterPro" id="IPR036928">
    <property type="entry name" value="AS_sf"/>
</dbReference>
<dbReference type="EMBL" id="BEXB01000029">
    <property type="protein sequence ID" value="GAY77609.1"/>
    <property type="molecule type" value="Genomic_DNA"/>
</dbReference>
<name>A0A4Y1ZF11_9BACL</name>
<dbReference type="InterPro" id="IPR000120">
    <property type="entry name" value="Amidase"/>
</dbReference>